<dbReference type="PANTHER" id="PTHR21373">
    <property type="entry name" value="GLUCOSE REPRESSIBLE PROTEIN MAK10"/>
    <property type="match status" value="1"/>
</dbReference>
<dbReference type="Pfam" id="PF04112">
    <property type="entry name" value="Mak10"/>
    <property type="match status" value="1"/>
</dbReference>
<evidence type="ECO:0000256" key="3">
    <source>
        <dbReference type="ARBA" id="ARBA00022490"/>
    </source>
</evidence>
<organism evidence="6 7">
    <name type="scientific">Rhizopus oryzae</name>
    <name type="common">Mucormycosis agent</name>
    <name type="synonym">Rhizopus arrhizus var. delemar</name>
    <dbReference type="NCBI Taxonomy" id="64495"/>
    <lineage>
        <taxon>Eukaryota</taxon>
        <taxon>Fungi</taxon>
        <taxon>Fungi incertae sedis</taxon>
        <taxon>Mucoromycota</taxon>
        <taxon>Mucoromycotina</taxon>
        <taxon>Mucoromycetes</taxon>
        <taxon>Mucorales</taxon>
        <taxon>Mucorineae</taxon>
        <taxon>Rhizopodaceae</taxon>
        <taxon>Rhizopus</taxon>
    </lineage>
</organism>
<dbReference type="AlphaFoldDB" id="A0A9P7BRA5"/>
<comment type="subcellular location">
    <subcellularLocation>
        <location evidence="1">Cytoplasm</location>
    </subcellularLocation>
</comment>
<dbReference type="OrthoDB" id="269405at2759"/>
<evidence type="ECO:0000259" key="4">
    <source>
        <dbReference type="Pfam" id="PF04112"/>
    </source>
</evidence>
<dbReference type="InterPro" id="IPR057982">
    <property type="entry name" value="TPR_NAA35"/>
</dbReference>
<dbReference type="InterPro" id="IPR057983">
    <property type="entry name" value="NAA35-like_N"/>
</dbReference>
<name>A0A9P7BRA5_RHIOR</name>
<sequence length="695" mass="79973">MDSFSNLQDAFSELNINVPEGDDDQIDLLPQWKDITQFLDEATNDFKVGQLLLLKSFTLFEAMSAIEIMDPRMDTGALVKIAEPSLDISRQLSAEETLDIMDSLITREIAWLSGHSLSQTVYTCIYFHHILTLNELSPKIIASTDINDVIYSALRVYILASVKCCHYIWMEMAQGNVYEEEDFTTNLFGLSFDNQLPDICIFDDLDTSIKHLMVLNSSPAIEAILNRIEIRKSYLLALIHLSQNDASNLTRAKANLKNVDELLKRVDLSLSKEVKGAFDPNINRKLTSQTPPRPVELESKEDSYKKYAQLIHRLLSICDVVDYSSAVSLMSFFDAFGSATPYADAFSRSKLNTILFHDQQIFGTQSISSLILRSIEEMVKPSDYWLSSSNKDKLPPETNLESFMHAHEMLKAFLERISMVFLELFRINCHNRSRQRRILCKMVSEWQILEEEAAGIDELFHDVLLSGADSEMPYYFSSWAYHIKLTIMEKILFLGFELELYGQHEYTMILWYTRILLDSRNFLLSRIDQFIECESSYVRTQLYLGHATSALTEGLLRMAVTVEHTHQWNKRKPVFDDGMTRYLQRFKPFLNLASPPLPQYESYLATMDMGEFDIEAMKAAIKENLLNAKRLFNDVLKASNEEKSSDMCSIYSQKNITDILRTCVANDIGLHHIKQDGDKLSFSFKYHPWFPVLTK</sequence>
<dbReference type="Proteomes" id="UP000716291">
    <property type="component" value="Unassembled WGS sequence"/>
</dbReference>
<evidence type="ECO:0000313" key="7">
    <source>
        <dbReference type="Proteomes" id="UP000716291"/>
    </source>
</evidence>
<accession>A0A9P7BRA5</accession>
<comment type="caution">
    <text evidence="6">The sequence shown here is derived from an EMBL/GenBank/DDBJ whole genome shotgun (WGS) entry which is preliminary data.</text>
</comment>
<evidence type="ECO:0000256" key="1">
    <source>
        <dbReference type="ARBA" id="ARBA00004496"/>
    </source>
</evidence>
<dbReference type="Pfam" id="PF25789">
    <property type="entry name" value="TPR_NAA35"/>
    <property type="match status" value="2"/>
</dbReference>
<evidence type="ECO:0000256" key="2">
    <source>
        <dbReference type="ARBA" id="ARBA00006289"/>
    </source>
</evidence>
<dbReference type="GO" id="GO:0031417">
    <property type="term" value="C:NatC complex"/>
    <property type="evidence" value="ECO:0007669"/>
    <property type="project" value="InterPro"/>
</dbReference>
<dbReference type="PANTHER" id="PTHR21373:SF0">
    <property type="entry name" value="N-ALPHA-ACETYLTRANSFERASE 35, NATC AUXILIARY SUBUNIT"/>
    <property type="match status" value="1"/>
</dbReference>
<dbReference type="InterPro" id="IPR007244">
    <property type="entry name" value="Naa35_N"/>
</dbReference>
<feature type="domain" description="NAA35-like N-terminal" evidence="4">
    <location>
        <begin position="49"/>
        <end position="196"/>
    </location>
</feature>
<comment type="similarity">
    <text evidence="2">Belongs to the MAK10 family.</text>
</comment>
<evidence type="ECO:0000313" key="6">
    <source>
        <dbReference type="EMBL" id="KAG1307584.1"/>
    </source>
</evidence>
<evidence type="ECO:0000259" key="5">
    <source>
        <dbReference type="Pfam" id="PF25789"/>
    </source>
</evidence>
<proteinExistence type="inferred from homology"/>
<keyword evidence="3" id="KW-0963">Cytoplasm</keyword>
<protein>
    <submittedName>
        <fullName evidence="6">Uncharacterized protein</fullName>
    </submittedName>
</protein>
<feature type="domain" description="NAA35-like TPR repeats" evidence="5">
    <location>
        <begin position="317"/>
        <end position="517"/>
    </location>
</feature>
<keyword evidence="7" id="KW-1185">Reference proteome</keyword>
<gene>
    <name evidence="6" type="ORF">G6F64_006704</name>
</gene>
<reference evidence="6" key="1">
    <citation type="journal article" date="2020" name="Microb. Genom.">
        <title>Genetic diversity of clinical and environmental Mucorales isolates obtained from an investigation of mucormycosis cases among solid organ transplant recipients.</title>
        <authorList>
            <person name="Nguyen M.H."/>
            <person name="Kaul D."/>
            <person name="Muto C."/>
            <person name="Cheng S.J."/>
            <person name="Richter R.A."/>
            <person name="Bruno V.M."/>
            <person name="Liu G."/>
            <person name="Beyhan S."/>
            <person name="Sundermann A.J."/>
            <person name="Mounaud S."/>
            <person name="Pasculle A.W."/>
            <person name="Nierman W.C."/>
            <person name="Driscoll E."/>
            <person name="Cumbie R."/>
            <person name="Clancy C.J."/>
            <person name="Dupont C.L."/>
        </authorList>
    </citation>
    <scope>NUCLEOTIDE SEQUENCE</scope>
    <source>
        <strain evidence="6">GL11</strain>
    </source>
</reference>
<dbReference type="EMBL" id="JAANQT010000921">
    <property type="protein sequence ID" value="KAG1307584.1"/>
    <property type="molecule type" value="Genomic_DNA"/>
</dbReference>
<feature type="domain" description="NAA35-like TPR repeats" evidence="5">
    <location>
        <begin position="536"/>
        <end position="693"/>
    </location>
</feature>